<keyword evidence="1" id="KW-0175">Coiled coil</keyword>
<dbReference type="EMBL" id="JAOTGY010000007">
    <property type="protein sequence ID" value="MDB6258035.1"/>
    <property type="molecule type" value="Genomic_DNA"/>
</dbReference>
<protein>
    <submittedName>
        <fullName evidence="3">BRO family protein</fullName>
    </submittedName>
</protein>
<sequence>MEELQLFNFEGNKVRTIKIKDEIYFVGKDVAKILGYARLQKAVNDHVDPEDKTELIVNISQSSQNRTKPEMTLLITESGVYSLIFNSKMPNAKRFKHWVTSEVLPAIRKHGAYMTDEKAFNVVHNKNGLADLLQQAADQLKQKDIRIEEVEAENKNLTLQLEESNKKASYLDLILGDPTPILITQIANDYGYSAVAFNRLLKKFKVQRRVNGQWILYKAYMGKGYTSTKSKTYQDKKGNLRTKIYTVWTQKGRRFIYDILKENDVLPLIEREDVA</sequence>
<dbReference type="InterPro" id="IPR005039">
    <property type="entry name" value="Ant_C"/>
</dbReference>
<feature type="domain" description="Bro-N" evidence="2">
    <location>
        <begin position="1"/>
        <end position="111"/>
    </location>
</feature>
<dbReference type="Pfam" id="PF02498">
    <property type="entry name" value="Bro-N"/>
    <property type="match status" value="1"/>
</dbReference>
<dbReference type="InterPro" id="IPR003497">
    <property type="entry name" value="BRO_N_domain"/>
</dbReference>
<dbReference type="GO" id="GO:0003677">
    <property type="term" value="F:DNA binding"/>
    <property type="evidence" value="ECO:0007669"/>
    <property type="project" value="InterPro"/>
</dbReference>
<dbReference type="RefSeq" id="WP_271880792.1">
    <property type="nucleotide sequence ID" value="NZ_JAOTGY010000007.1"/>
</dbReference>
<comment type="caution">
    <text evidence="3">The sequence shown here is derived from an EMBL/GenBank/DDBJ whole genome shotgun (WGS) entry which is preliminary data.</text>
</comment>
<organism evidence="3 4">
    <name type="scientific">Lactobacillus amylovorus</name>
    <dbReference type="NCBI Taxonomy" id="1604"/>
    <lineage>
        <taxon>Bacteria</taxon>
        <taxon>Bacillati</taxon>
        <taxon>Bacillota</taxon>
        <taxon>Bacilli</taxon>
        <taxon>Lactobacillales</taxon>
        <taxon>Lactobacillaceae</taxon>
        <taxon>Lactobacillus</taxon>
    </lineage>
</organism>
<name>A0A9X3W5B4_LACAM</name>
<dbReference type="PANTHER" id="PTHR36180">
    <property type="entry name" value="DNA-BINDING PROTEIN-RELATED-RELATED"/>
    <property type="match status" value="1"/>
</dbReference>
<gene>
    <name evidence="3" type="ORF">ODU72_04990</name>
</gene>
<proteinExistence type="predicted"/>
<reference evidence="3" key="2">
    <citation type="submission" date="2022-10" db="EMBL/GenBank/DDBJ databases">
        <authorList>
            <person name="Kostovova I."/>
            <person name="Moravkova M."/>
            <person name="Pechar R."/>
        </authorList>
    </citation>
    <scope>NUCLEOTIDE SEQUENCE</scope>
    <source>
        <strain evidence="3">M490A</strain>
    </source>
</reference>
<evidence type="ECO:0000313" key="4">
    <source>
        <dbReference type="Proteomes" id="UP001141981"/>
    </source>
</evidence>
<reference evidence="3" key="1">
    <citation type="journal article" date="2022" name="Microorganisms">
        <title>Antibiotic Susceptibility, Resistance Gene Determinants and Corresponding Genomic Regions in Lactobacillus amylovorus Isolates Derived from Wild Boars and Domestic Pigs.</title>
        <authorList>
            <person name="Moravkova M."/>
            <person name="Kostovova I."/>
            <person name="Kavanova K."/>
            <person name="Pechar R."/>
            <person name="Stanek S."/>
            <person name="Brychta A."/>
            <person name="Zeman M."/>
            <person name="Kubasova T."/>
        </authorList>
    </citation>
    <scope>NUCLEOTIDE SEQUENCE</scope>
    <source>
        <strain evidence="3">M490A</strain>
    </source>
</reference>
<feature type="coiled-coil region" evidence="1">
    <location>
        <begin position="133"/>
        <end position="167"/>
    </location>
</feature>
<dbReference type="Proteomes" id="UP001141981">
    <property type="component" value="Unassembled WGS sequence"/>
</dbReference>
<dbReference type="Pfam" id="PF03374">
    <property type="entry name" value="ANT"/>
    <property type="match status" value="1"/>
</dbReference>
<dbReference type="PROSITE" id="PS51750">
    <property type="entry name" value="BRO_N"/>
    <property type="match status" value="1"/>
</dbReference>
<dbReference type="AlphaFoldDB" id="A0A9X3W5B4"/>
<dbReference type="PANTHER" id="PTHR36180:SF2">
    <property type="entry name" value="BRO FAMILY PROTEIN"/>
    <property type="match status" value="1"/>
</dbReference>
<dbReference type="SMART" id="SM01040">
    <property type="entry name" value="Bro-N"/>
    <property type="match status" value="1"/>
</dbReference>
<evidence type="ECO:0000313" key="3">
    <source>
        <dbReference type="EMBL" id="MDB6258035.1"/>
    </source>
</evidence>
<evidence type="ECO:0000256" key="1">
    <source>
        <dbReference type="SAM" id="Coils"/>
    </source>
</evidence>
<accession>A0A9X3W5B4</accession>
<evidence type="ECO:0000259" key="2">
    <source>
        <dbReference type="PROSITE" id="PS51750"/>
    </source>
</evidence>